<accession>A0A7S3PJP0</accession>
<feature type="transmembrane region" description="Helical" evidence="6">
    <location>
        <begin position="241"/>
        <end position="261"/>
    </location>
</feature>
<feature type="transmembrane region" description="Helical" evidence="6">
    <location>
        <begin position="47"/>
        <end position="65"/>
    </location>
</feature>
<evidence type="ECO:0000313" key="8">
    <source>
        <dbReference type="EMBL" id="CAE0441546.1"/>
    </source>
</evidence>
<dbReference type="SUPFAM" id="SSF103473">
    <property type="entry name" value="MFS general substrate transporter"/>
    <property type="match status" value="1"/>
</dbReference>
<evidence type="ECO:0000256" key="5">
    <source>
        <dbReference type="SAM" id="MobiDB-lite"/>
    </source>
</evidence>
<gene>
    <name evidence="8" type="ORF">ASTO00021_LOCUS11678</name>
</gene>
<dbReference type="Pfam" id="PF23262">
    <property type="entry name" value="NFD4_C"/>
    <property type="match status" value="1"/>
</dbReference>
<feature type="region of interest" description="Disordered" evidence="5">
    <location>
        <begin position="272"/>
        <end position="297"/>
    </location>
</feature>
<feature type="transmembrane region" description="Helical" evidence="6">
    <location>
        <begin position="493"/>
        <end position="514"/>
    </location>
</feature>
<feature type="transmembrane region" description="Helical" evidence="6">
    <location>
        <begin position="7"/>
        <end position="27"/>
    </location>
</feature>
<name>A0A7S3PJP0_9STRA</name>
<dbReference type="PANTHER" id="PTHR21576">
    <property type="entry name" value="UNCHARACTERIZED NODULIN-LIKE PROTEIN"/>
    <property type="match status" value="1"/>
</dbReference>
<evidence type="ECO:0000256" key="4">
    <source>
        <dbReference type="ARBA" id="ARBA00023136"/>
    </source>
</evidence>
<keyword evidence="2 6" id="KW-0812">Transmembrane</keyword>
<dbReference type="Pfam" id="PF06813">
    <property type="entry name" value="Nodulin-like"/>
    <property type="match status" value="1"/>
</dbReference>
<dbReference type="InterPro" id="IPR010658">
    <property type="entry name" value="Nodulin-like"/>
</dbReference>
<dbReference type="InterPro" id="IPR020846">
    <property type="entry name" value="MFS_dom"/>
</dbReference>
<evidence type="ECO:0000256" key="6">
    <source>
        <dbReference type="SAM" id="Phobius"/>
    </source>
</evidence>
<keyword evidence="3 6" id="KW-1133">Transmembrane helix</keyword>
<dbReference type="EMBL" id="HBIN01015395">
    <property type="protein sequence ID" value="CAE0441546.1"/>
    <property type="molecule type" value="Transcribed_RNA"/>
</dbReference>
<proteinExistence type="predicted"/>
<feature type="domain" description="Major facilitator superfamily (MFS) profile" evidence="7">
    <location>
        <begin position="317"/>
        <end position="525"/>
    </location>
</feature>
<sequence length="525" mass="56913">MNESQRWIGVPASLFLELCAGTPYAYGVYSGHLKGTLRLSQKEVNEISSLGNVGLYLSLLGGVFYDRAGPKLTGLIGAIVSAFGYFLIFQVTADNLGSPSVYTVAFLFAIAWQGCSWEDTAAIGTSVKNFPHDRGLVLGLLKSFFGLSGAIVSSLAAGFFPSSGKEVNGEISLVMFLSVMQLTLGIGCSFFVNVLPFASRKKLGYDGDKVFKKGYYIIGSLSLYLVFTTILQANIDSHTLALVGSLLMIPFFVALAGLPFLKSSTEERISEESSLLDSRNNNNQLRDRTDESESLSAESDQLSMENLRPIECLTRSLCFYLLFLSLFCGTGVGLMVINNISQINKAIGGKSSFKITLVSLMNVGNSYGRMIAGYLSEKYKGYISRPVWLMYALTSMCGSQCILALSQQEGSVPVLLVGTILMGTSYGAFWALGPTLCAELFGTTHYGKNYALLNLAPALGGYVVSVCIAGYLYDFYGEVDEDGSTTCIGKNCFESTFLISAALCVVGIFSCLMLQRRTQQWYAEY</sequence>
<feature type="transmembrane region" description="Helical" evidence="6">
    <location>
        <begin position="136"/>
        <end position="159"/>
    </location>
</feature>
<comment type="subcellular location">
    <subcellularLocation>
        <location evidence="1">Membrane</location>
        <topology evidence="1">Multi-pass membrane protein</topology>
    </subcellularLocation>
</comment>
<dbReference type="AlphaFoldDB" id="A0A7S3PJP0"/>
<dbReference type="Gene3D" id="1.20.1250.20">
    <property type="entry name" value="MFS general substrate transporter like domains"/>
    <property type="match status" value="2"/>
</dbReference>
<feature type="compositionally biased region" description="Polar residues" evidence="5">
    <location>
        <begin position="275"/>
        <end position="284"/>
    </location>
</feature>
<feature type="transmembrane region" description="Helical" evidence="6">
    <location>
        <begin position="387"/>
        <end position="406"/>
    </location>
</feature>
<feature type="transmembrane region" description="Helical" evidence="6">
    <location>
        <begin position="317"/>
        <end position="337"/>
    </location>
</feature>
<evidence type="ECO:0000256" key="2">
    <source>
        <dbReference type="ARBA" id="ARBA00022692"/>
    </source>
</evidence>
<feature type="transmembrane region" description="Helical" evidence="6">
    <location>
        <begin position="215"/>
        <end position="235"/>
    </location>
</feature>
<feature type="transmembrane region" description="Helical" evidence="6">
    <location>
        <begin position="357"/>
        <end position="375"/>
    </location>
</feature>
<dbReference type="GO" id="GO:0022857">
    <property type="term" value="F:transmembrane transporter activity"/>
    <property type="evidence" value="ECO:0007669"/>
    <property type="project" value="InterPro"/>
</dbReference>
<organism evidence="8">
    <name type="scientific">Aplanochytrium stocchinoi</name>
    <dbReference type="NCBI Taxonomy" id="215587"/>
    <lineage>
        <taxon>Eukaryota</taxon>
        <taxon>Sar</taxon>
        <taxon>Stramenopiles</taxon>
        <taxon>Bigyra</taxon>
        <taxon>Labyrinthulomycetes</taxon>
        <taxon>Thraustochytrida</taxon>
        <taxon>Thraustochytriidae</taxon>
        <taxon>Aplanochytrium</taxon>
    </lineage>
</organism>
<feature type="transmembrane region" description="Helical" evidence="6">
    <location>
        <begin position="412"/>
        <end position="432"/>
    </location>
</feature>
<feature type="transmembrane region" description="Helical" evidence="6">
    <location>
        <begin position="171"/>
        <end position="195"/>
    </location>
</feature>
<evidence type="ECO:0000256" key="1">
    <source>
        <dbReference type="ARBA" id="ARBA00004141"/>
    </source>
</evidence>
<dbReference type="InterPro" id="IPR036259">
    <property type="entry name" value="MFS_trans_sf"/>
</dbReference>
<dbReference type="PANTHER" id="PTHR21576:SF158">
    <property type="entry name" value="RIBOSOMAL RNA-PROCESSING PROTEIN 12-LIKE CONSERVED DOMAIN-CONTAINING PROTEIN"/>
    <property type="match status" value="1"/>
</dbReference>
<reference evidence="8" key="1">
    <citation type="submission" date="2021-01" db="EMBL/GenBank/DDBJ databases">
        <authorList>
            <person name="Corre E."/>
            <person name="Pelletier E."/>
            <person name="Niang G."/>
            <person name="Scheremetjew M."/>
            <person name="Finn R."/>
            <person name="Kale V."/>
            <person name="Holt S."/>
            <person name="Cochrane G."/>
            <person name="Meng A."/>
            <person name="Brown T."/>
            <person name="Cohen L."/>
        </authorList>
    </citation>
    <scope>NUCLEOTIDE SEQUENCE</scope>
    <source>
        <strain evidence="8">GSBS06</strain>
    </source>
</reference>
<dbReference type="InterPro" id="IPR056555">
    <property type="entry name" value="NFD4_C"/>
</dbReference>
<feature type="transmembrane region" description="Helical" evidence="6">
    <location>
        <begin position="452"/>
        <end position="473"/>
    </location>
</feature>
<dbReference type="PROSITE" id="PS50850">
    <property type="entry name" value="MFS"/>
    <property type="match status" value="1"/>
</dbReference>
<dbReference type="GO" id="GO:0016020">
    <property type="term" value="C:membrane"/>
    <property type="evidence" value="ECO:0007669"/>
    <property type="project" value="UniProtKB-SubCell"/>
</dbReference>
<protein>
    <recommendedName>
        <fullName evidence="7">Major facilitator superfamily (MFS) profile domain-containing protein</fullName>
    </recommendedName>
</protein>
<evidence type="ECO:0000256" key="3">
    <source>
        <dbReference type="ARBA" id="ARBA00022989"/>
    </source>
</evidence>
<evidence type="ECO:0000259" key="7">
    <source>
        <dbReference type="PROSITE" id="PS50850"/>
    </source>
</evidence>
<keyword evidence="4 6" id="KW-0472">Membrane</keyword>
<feature type="transmembrane region" description="Helical" evidence="6">
    <location>
        <begin position="72"/>
        <end position="93"/>
    </location>
</feature>
<feature type="transmembrane region" description="Helical" evidence="6">
    <location>
        <begin position="99"/>
        <end position="115"/>
    </location>
</feature>